<dbReference type="SUPFAM" id="SSF51730">
    <property type="entry name" value="FAD-linked oxidoreductase"/>
    <property type="match status" value="1"/>
</dbReference>
<evidence type="ECO:0000256" key="1">
    <source>
        <dbReference type="ARBA" id="ARBA00005869"/>
    </source>
</evidence>
<dbReference type="AlphaFoldDB" id="A0A0F7UBT8"/>
<dbReference type="GO" id="GO:0005739">
    <property type="term" value="C:mitochondrion"/>
    <property type="evidence" value="ECO:0007669"/>
    <property type="project" value="TreeGrafter"/>
</dbReference>
<dbReference type="InterPro" id="IPR002872">
    <property type="entry name" value="Proline_DH_dom"/>
</dbReference>
<name>A0A0F7UBT8_NEOCL</name>
<evidence type="ECO:0000256" key="2">
    <source>
        <dbReference type="ARBA" id="ARBA00012695"/>
    </source>
</evidence>
<protein>
    <recommendedName>
        <fullName evidence="2 5">Proline dehydrogenase</fullName>
        <ecNumber evidence="2 5">1.5.5.2</ecNumber>
    </recommendedName>
</protein>
<dbReference type="GO" id="GO:0071949">
    <property type="term" value="F:FAD binding"/>
    <property type="evidence" value="ECO:0007669"/>
    <property type="project" value="TreeGrafter"/>
</dbReference>
<comment type="cofactor">
    <cofactor evidence="5">
        <name>FAD</name>
        <dbReference type="ChEBI" id="CHEBI:57692"/>
    </cofactor>
</comment>
<dbReference type="GO" id="GO:0004657">
    <property type="term" value="F:proline dehydrogenase activity"/>
    <property type="evidence" value="ECO:0007669"/>
    <property type="project" value="UniProtKB-EC"/>
</dbReference>
<dbReference type="EMBL" id="LN714481">
    <property type="protein sequence ID" value="CEL66446.1"/>
    <property type="molecule type" value="Genomic_DNA"/>
</dbReference>
<dbReference type="Gene3D" id="3.20.20.220">
    <property type="match status" value="2"/>
</dbReference>
<evidence type="ECO:0000313" key="7">
    <source>
        <dbReference type="EMBL" id="CEL66446.1"/>
    </source>
</evidence>
<comment type="similarity">
    <text evidence="1 5">Belongs to the proline oxidase family.</text>
</comment>
<comment type="catalytic activity">
    <reaction evidence="5">
        <text>L-proline + a quinone = (S)-1-pyrroline-5-carboxylate + a quinol + H(+)</text>
        <dbReference type="Rhea" id="RHEA:23784"/>
        <dbReference type="ChEBI" id="CHEBI:15378"/>
        <dbReference type="ChEBI" id="CHEBI:17388"/>
        <dbReference type="ChEBI" id="CHEBI:24646"/>
        <dbReference type="ChEBI" id="CHEBI:60039"/>
        <dbReference type="ChEBI" id="CHEBI:132124"/>
        <dbReference type="EC" id="1.5.5.2"/>
    </reaction>
</comment>
<comment type="function">
    <text evidence="5">Converts proline to delta-1-pyrroline-5-carboxylate.</text>
</comment>
<dbReference type="Pfam" id="PF01619">
    <property type="entry name" value="Pro_dh"/>
    <property type="match status" value="1"/>
</dbReference>
<evidence type="ECO:0000259" key="6">
    <source>
        <dbReference type="Pfam" id="PF01619"/>
    </source>
</evidence>
<evidence type="ECO:0000256" key="5">
    <source>
        <dbReference type="RuleBase" id="RU364054"/>
    </source>
</evidence>
<evidence type="ECO:0000256" key="4">
    <source>
        <dbReference type="ARBA" id="ARBA00023062"/>
    </source>
</evidence>
<evidence type="ECO:0000256" key="3">
    <source>
        <dbReference type="ARBA" id="ARBA00023002"/>
    </source>
</evidence>
<keyword evidence="5" id="KW-0285">Flavoprotein</keyword>
<dbReference type="PANTHER" id="PTHR13914">
    <property type="entry name" value="PROLINE OXIDASE"/>
    <property type="match status" value="1"/>
</dbReference>
<accession>A0A0F7UBT8</accession>
<dbReference type="InterPro" id="IPR029041">
    <property type="entry name" value="FAD-linked_oxidoreductase-like"/>
</dbReference>
<gene>
    <name evidence="7" type="ORF">BN1204_022590</name>
</gene>
<keyword evidence="5" id="KW-0274">FAD</keyword>
<dbReference type="EC" id="1.5.5.2" evidence="2 5"/>
<keyword evidence="3 5" id="KW-0560">Oxidoreductase</keyword>
<organism evidence="7">
    <name type="scientific">Neospora caninum (strain Liverpool)</name>
    <dbReference type="NCBI Taxonomy" id="572307"/>
    <lineage>
        <taxon>Eukaryota</taxon>
        <taxon>Sar</taxon>
        <taxon>Alveolata</taxon>
        <taxon>Apicomplexa</taxon>
        <taxon>Conoidasida</taxon>
        <taxon>Coccidia</taxon>
        <taxon>Eucoccidiorida</taxon>
        <taxon>Eimeriorina</taxon>
        <taxon>Sarcocystidae</taxon>
        <taxon>Neospora</taxon>
    </lineage>
</organism>
<dbReference type="GO" id="GO:0010133">
    <property type="term" value="P:L-proline catabolic process to L-glutamate"/>
    <property type="evidence" value="ECO:0007669"/>
    <property type="project" value="TreeGrafter"/>
</dbReference>
<proteinExistence type="inferred from homology"/>
<feature type="domain" description="Proline dehydrogenase" evidence="6">
    <location>
        <begin position="22"/>
        <end position="456"/>
    </location>
</feature>
<dbReference type="InterPro" id="IPR015659">
    <property type="entry name" value="Proline_oxidase"/>
</dbReference>
<sequence length="487" mass="54575">MWLVKHSVYKVFCGGESLEEVLGTMDKLESRGVKTVLDYAVEASSEDVTCITDDVFDHNLHLTWKAVETVSKKRDGLVAVKVSALGPVSTFERAGVVIAAVERLFAELCGMPVSPGHRRTLPDLLMLKELTRQAFVKGMRKLATEATVPVAAEAELNRVFDTLLAQPGRGEDDFKVSFFQWTHFLQPQKVGRDELAVFKEVIPPLSDYDADHVVATQDRLFRLCKMTAQLETKPSLLVDAEQSQVQGFISTVTSNAQKRFNKNGQSLIYNTYQAYLKETKSQVRCDIEMARRFGVSFALKLVRGAYMSFERDIAEANGYPCPVHDCIEDTHDSFDSCVRLLLENRNRVAIFIGTHNAESIRKAGELLYGMRQNPDESLTKDERTSDVSVTNVSGVGDRTHLLAPTSLPVSFGQLLGMGDNLTFTLSDSGFRVYKYVPYGPVEVTIPYLLRRVQENCGVIGRAGWELQIIVQEIKRRAYSWLGCHKQQ</sequence>
<reference evidence="7" key="1">
    <citation type="journal article" date="2015" name="PLoS ONE">
        <title>Comprehensive Evaluation of Toxoplasma gondii VEG and Neospora caninum LIV Genomes with Tachyzoite Stage Transcriptome and Proteome Defines Novel Transcript Features.</title>
        <authorList>
            <person name="Ramaprasad A."/>
            <person name="Mourier T."/>
            <person name="Naeem R."/>
            <person name="Malas T.B."/>
            <person name="Moussa E."/>
            <person name="Panigrahi A."/>
            <person name="Vermont S.J."/>
            <person name="Otto T.D."/>
            <person name="Wastling J."/>
            <person name="Pain A."/>
        </authorList>
    </citation>
    <scope>NUCLEOTIDE SEQUENCE</scope>
    <source>
        <strain evidence="7">Liverpool</strain>
    </source>
</reference>
<keyword evidence="4 5" id="KW-0642">Proline metabolism</keyword>
<dbReference type="PANTHER" id="PTHR13914:SF0">
    <property type="entry name" value="PROLINE DEHYDROGENASE 1, MITOCHONDRIAL"/>
    <property type="match status" value="1"/>
</dbReference>